<evidence type="ECO:0000313" key="2">
    <source>
        <dbReference type="Proteomes" id="UP000034444"/>
    </source>
</evidence>
<reference evidence="1 2" key="1">
    <citation type="submission" date="2015-04" db="EMBL/GenBank/DDBJ databases">
        <title>Complete genome sequence of Sulfurovum lithotrophicum ATCC BAA-797T.</title>
        <authorList>
            <person name="Ahn J."/>
            <person name="Park G."/>
            <person name="Jeon W."/>
            <person name="Jang Y."/>
            <person name="Jang M."/>
            <person name="Lee H."/>
            <person name="Lee H."/>
        </authorList>
    </citation>
    <scope>NUCLEOTIDE SEQUENCE [LARGE SCALE GENOMIC DNA]</scope>
    <source>
        <strain evidence="2">ATCC BAA-797 / 42BKT</strain>
    </source>
</reference>
<dbReference type="PANTHER" id="PTHR42754">
    <property type="entry name" value="ENDOGLUCANASE"/>
    <property type="match status" value="1"/>
</dbReference>
<dbReference type="InterPro" id="IPR011047">
    <property type="entry name" value="Quinoprotein_ADH-like_sf"/>
</dbReference>
<dbReference type="AlphaFoldDB" id="A0A7U4RQY5"/>
<dbReference type="SUPFAM" id="SSF50998">
    <property type="entry name" value="Quinoprotein alcohol dehydrogenase-like"/>
    <property type="match status" value="1"/>
</dbReference>
<accession>A0A7U4RQY5</accession>
<evidence type="ECO:0000313" key="1">
    <source>
        <dbReference type="EMBL" id="AKF25363.1"/>
    </source>
</evidence>
<sequence length="378" mass="42195">MCTGVTLFAAQNLGTFSKVFGGDEDDVAKAVVRTENGFLIAGKTKSFTKDRDFDAYLINIDRNGKKIWSKVYGGEDDEEANAIARQGNDYVFMGSTETYGNERMSFYMVKVNSEGKPYWQTTFYRDDSDEYYGTAVVSDGEELVFAGYERHLQFFDEDLSPYIFKTDKDGDKLWGGYYGGKDDDRVYGLIATGDGYLAAGDTESYGHGDSDAYLVKLDKSGKKEWYAAFGGKDDDAARAVVATKDGYLLVGNTDSFGRNYMNAYVVKTDKKGKLLWEKSYGGSREDEAFAVAASADGGFVVVGRSESFTRRNGFDLYLFKIDSNGKLLWERTYGGEADDVGYDIMALDDGYLIVGDRKTDRRRDSDVWVLKVDLKGRL</sequence>
<dbReference type="EMBL" id="CP011308">
    <property type="protein sequence ID" value="AKF25363.1"/>
    <property type="molecule type" value="Genomic_DNA"/>
</dbReference>
<dbReference type="PANTHER" id="PTHR42754:SF1">
    <property type="entry name" value="LIPOPROTEIN"/>
    <property type="match status" value="1"/>
</dbReference>
<reference evidence="2" key="2">
    <citation type="journal article" date="2017" name="Stand. Genomic Sci.">
        <title>Complete genome sequence of the sulfur-oxidizing chemolithoautotrophic Sulfurovum lithotrophicum 42BKTT.</title>
        <authorList>
            <person name="Jeon W."/>
            <person name="Priscilla L."/>
            <person name="Park G."/>
            <person name="Lee H."/>
            <person name="Lee N."/>
            <person name="Lee D."/>
            <person name="Kwon H."/>
            <person name="Ahn I."/>
            <person name="Lee C."/>
            <person name="Lee H."/>
            <person name="Ahn J."/>
        </authorList>
    </citation>
    <scope>NUCLEOTIDE SEQUENCE [LARGE SCALE GENOMIC DNA]</scope>
    <source>
        <strain evidence="2">ATCC BAA-797 / 42BKT</strain>
    </source>
</reference>
<dbReference type="InterPro" id="IPR018391">
    <property type="entry name" value="PQQ_b-propeller_rpt"/>
</dbReference>
<protein>
    <submittedName>
        <fullName evidence="1">Uncharacterized protein</fullName>
    </submittedName>
</protein>
<gene>
    <name evidence="1" type="ORF">YH65_08155</name>
</gene>
<keyword evidence="2" id="KW-1185">Reference proteome</keyword>
<dbReference type="SMART" id="SM00564">
    <property type="entry name" value="PQQ"/>
    <property type="match status" value="4"/>
</dbReference>
<proteinExistence type="predicted"/>
<dbReference type="Proteomes" id="UP000034444">
    <property type="component" value="Chromosome"/>
</dbReference>
<organism evidence="1 2">
    <name type="scientific">Sulfurovum lithotrophicum</name>
    <dbReference type="NCBI Taxonomy" id="206403"/>
    <lineage>
        <taxon>Bacteria</taxon>
        <taxon>Pseudomonadati</taxon>
        <taxon>Campylobacterota</taxon>
        <taxon>Epsilonproteobacteria</taxon>
        <taxon>Campylobacterales</taxon>
        <taxon>Sulfurovaceae</taxon>
        <taxon>Sulfurovum</taxon>
    </lineage>
</organism>
<name>A0A7U4RQY5_9BACT</name>
<dbReference type="KEGG" id="slh:YH65_08155"/>